<evidence type="ECO:0000259" key="2">
    <source>
        <dbReference type="PROSITE" id="PS50853"/>
    </source>
</evidence>
<dbReference type="InterPro" id="IPR003961">
    <property type="entry name" value="FN3_dom"/>
</dbReference>
<dbReference type="PROSITE" id="PS50853">
    <property type="entry name" value="FN3"/>
    <property type="match status" value="2"/>
</dbReference>
<keyword evidence="4" id="KW-1185">Reference proteome</keyword>
<name>A0A559IXR8_9BACL</name>
<dbReference type="Proteomes" id="UP000318102">
    <property type="component" value="Unassembled WGS sequence"/>
</dbReference>
<evidence type="ECO:0000313" key="3">
    <source>
        <dbReference type="EMBL" id="TVX92432.1"/>
    </source>
</evidence>
<feature type="domain" description="Fibronectin type-III" evidence="2">
    <location>
        <begin position="585"/>
        <end position="676"/>
    </location>
</feature>
<dbReference type="CDD" id="cd00063">
    <property type="entry name" value="FN3"/>
    <property type="match status" value="2"/>
</dbReference>
<accession>A0A559IXR8</accession>
<dbReference type="EMBL" id="VNJK01000001">
    <property type="protein sequence ID" value="TVX92432.1"/>
    <property type="molecule type" value="Genomic_DNA"/>
</dbReference>
<feature type="chain" id="PRO_5021862214" description="Fibronectin type-III domain-containing protein" evidence="1">
    <location>
        <begin position="26"/>
        <end position="788"/>
    </location>
</feature>
<feature type="domain" description="Fibronectin type-III" evidence="2">
    <location>
        <begin position="678"/>
        <end position="770"/>
    </location>
</feature>
<dbReference type="InterPro" id="IPR036116">
    <property type="entry name" value="FN3_sf"/>
</dbReference>
<proteinExistence type="predicted"/>
<sequence>MKRILGIVMTLVLLLPLVNIHPVHAAPSKYTGGLLDGAAIKVSKQVGQPSGAGVLQMTDNNVTTYARVELNSLAWYTFSSPKEISSLILKSEDTKSSIQFYDNNNNLLYTYNSVVNDGVQTLPTSVKNVSTVVLKPSRADFVFEWNVFTKALTPPASTKINWIQGGDKIVTFDWNNTGAAYYTIKRATTSGGPFSTLASTISGTTYTDRTVTNGVTYYYVVSAWNEAGQSVDSPQAMIKPAATKYTGGLLDRATLNIGPSISNPITTTRVITDNNATTYTRVELNYLVWYKFSSPQEISSLILKSEATKSSINFYDSNNNLLYTYNSLINDGVQTLPQPVKNVASVVLKPSKVDLVSEWNVFTKASAPPAPTKISWIQGRDKLVTLDWDHTGAAHYTVKRATSSGGPYSILASNIAGTTYTDRSVTNGVTYYYVVAAGNEAGFSADSPFAAMKASVTKYTGGLLDGVVLDIGTSIPNPTKTTRVITDNNPATYIRVEANNWVWYKFNSPKEITSVILHSDVKKGSIEFYDKNFGHLYTFHSNPTLNDTVQTLPTPVKNVTTVVLKPAGADLVIEWNLFGKDQVQPPSKPTNLIATAGDSKVTLNWQLVNGASNYNIKRATKTGGPFTTISTVTGSTYRFVDTNAVNNTTYYYVVSASNQGGESGNSNEVSATPKQVVPPTPAPAGLIAEAGNSTVTLYWQLVNSAAQYHIKRASTSGGPYTTIATVTGSTYGFVDLGVINDTTYYYVVTASGLGGESSPSNEVFAIPQAVVSSAPNLGRFDAQIKTIK</sequence>
<dbReference type="OrthoDB" id="1937631at2"/>
<protein>
    <recommendedName>
        <fullName evidence="2">Fibronectin type-III domain-containing protein</fullName>
    </recommendedName>
</protein>
<evidence type="ECO:0000313" key="4">
    <source>
        <dbReference type="Proteomes" id="UP000318102"/>
    </source>
</evidence>
<dbReference type="SMART" id="SM00060">
    <property type="entry name" value="FN3"/>
    <property type="match status" value="4"/>
</dbReference>
<reference evidence="3 4" key="1">
    <citation type="submission" date="2019-07" db="EMBL/GenBank/DDBJ databases">
        <authorList>
            <person name="Kim J."/>
        </authorList>
    </citation>
    <scope>NUCLEOTIDE SEQUENCE [LARGE SCALE GENOMIC DNA]</scope>
    <source>
        <strain evidence="3 4">N4</strain>
    </source>
</reference>
<feature type="signal peptide" evidence="1">
    <location>
        <begin position="1"/>
        <end position="25"/>
    </location>
</feature>
<dbReference type="Gene3D" id="2.60.40.10">
    <property type="entry name" value="Immunoglobulins"/>
    <property type="match status" value="4"/>
</dbReference>
<evidence type="ECO:0000256" key="1">
    <source>
        <dbReference type="SAM" id="SignalP"/>
    </source>
</evidence>
<dbReference type="RefSeq" id="WP_144987895.1">
    <property type="nucleotide sequence ID" value="NZ_VNJK01000001.1"/>
</dbReference>
<dbReference type="InterPro" id="IPR013783">
    <property type="entry name" value="Ig-like_fold"/>
</dbReference>
<organism evidence="3 4">
    <name type="scientific">Paenibacillus agilis</name>
    <dbReference type="NCBI Taxonomy" id="3020863"/>
    <lineage>
        <taxon>Bacteria</taxon>
        <taxon>Bacillati</taxon>
        <taxon>Bacillota</taxon>
        <taxon>Bacilli</taxon>
        <taxon>Bacillales</taxon>
        <taxon>Paenibacillaceae</taxon>
        <taxon>Paenibacillus</taxon>
    </lineage>
</organism>
<keyword evidence="1" id="KW-0732">Signal</keyword>
<gene>
    <name evidence="3" type="ORF">FPZ44_04780</name>
</gene>
<dbReference type="AlphaFoldDB" id="A0A559IXR8"/>
<comment type="caution">
    <text evidence="3">The sequence shown here is derived from an EMBL/GenBank/DDBJ whole genome shotgun (WGS) entry which is preliminary data.</text>
</comment>
<dbReference type="SUPFAM" id="SSF49265">
    <property type="entry name" value="Fibronectin type III"/>
    <property type="match status" value="2"/>
</dbReference>